<dbReference type="InterPro" id="IPR001307">
    <property type="entry name" value="Thiosulphate_STrfase_CS"/>
</dbReference>
<keyword evidence="1 4" id="KW-0808">Transferase</keyword>
<dbReference type="SUPFAM" id="SSF52821">
    <property type="entry name" value="Rhodanese/Cell cycle control phosphatase"/>
    <property type="match status" value="2"/>
</dbReference>
<dbReference type="HOGENOM" id="CLU_031618_0_0_4"/>
<dbReference type="PANTHER" id="PTHR11364:SF27">
    <property type="entry name" value="SULFURTRANSFERASE"/>
    <property type="match status" value="1"/>
</dbReference>
<dbReference type="PANTHER" id="PTHR11364">
    <property type="entry name" value="THIOSULFATE SULFERTANSFERASE"/>
    <property type="match status" value="1"/>
</dbReference>
<sequence>MTYLISPEKLKDKLDSVKILDVRHDLNDHSWGRKVYEKSHIPGAIFLDHEIDLCGPKTKHSGRHPLPDRNQFAKFLARNGIAFDVEVIAYDNGVLMFATHMWWMLRWLGMSNVKVLSGGYDAWVELGYPTSQNIESYKPVEEWAPRDSLVRLVTMQEVQNNLTDKKFDLLDARVKGRYKGEFEPMDPVAGHIPGALNHSVELNLEDLGVLKEKGELEDLFKKINPDPSKIVHQCGSGITACLNLFAMEEAGLTGSGLYAGSWSEWISYPENPVVTKSD</sequence>
<dbReference type="PROSITE" id="PS50206">
    <property type="entry name" value="RHODANESE_3"/>
    <property type="match status" value="2"/>
</dbReference>
<name>I7JLN6_9BURK</name>
<dbReference type="EMBL" id="HE681424">
    <property type="protein sequence ID" value="CCG19103.1"/>
    <property type="molecule type" value="Genomic_DNA"/>
</dbReference>
<evidence type="ECO:0000259" key="3">
    <source>
        <dbReference type="PROSITE" id="PS50206"/>
    </source>
</evidence>
<dbReference type="InterPro" id="IPR036873">
    <property type="entry name" value="Rhodanese-like_dom_sf"/>
</dbReference>
<dbReference type="KEGG" id="tat:KUM_0301"/>
<evidence type="ECO:0000256" key="2">
    <source>
        <dbReference type="ARBA" id="ARBA00022737"/>
    </source>
</evidence>
<dbReference type="InterPro" id="IPR045078">
    <property type="entry name" value="TST/MPST-like"/>
</dbReference>
<dbReference type="PROSITE" id="PS00380">
    <property type="entry name" value="RHODANESE_1"/>
    <property type="match status" value="1"/>
</dbReference>
<dbReference type="InterPro" id="IPR001763">
    <property type="entry name" value="Rhodanese-like_dom"/>
</dbReference>
<gene>
    <name evidence="4" type="ORF">KUM_0301</name>
</gene>
<dbReference type="Gene3D" id="3.40.250.10">
    <property type="entry name" value="Rhodanese-like domain"/>
    <property type="match status" value="2"/>
</dbReference>
<accession>I7JLN6</accession>
<dbReference type="RefSeq" id="WP_015551251.1">
    <property type="nucleotide sequence ID" value="NC_021033.1"/>
</dbReference>
<evidence type="ECO:0000313" key="4">
    <source>
        <dbReference type="EMBL" id="CCG19103.1"/>
    </source>
</evidence>
<dbReference type="BioCyc" id="TASI1091495:G13GE-301-MONOMER"/>
<dbReference type="CDD" id="cd01449">
    <property type="entry name" value="TST_Repeat_2"/>
    <property type="match status" value="1"/>
</dbReference>
<dbReference type="Pfam" id="PF00581">
    <property type="entry name" value="Rhodanese"/>
    <property type="match status" value="2"/>
</dbReference>
<feature type="domain" description="Rhodanese" evidence="3">
    <location>
        <begin position="13"/>
        <end position="132"/>
    </location>
</feature>
<dbReference type="SMART" id="SM00450">
    <property type="entry name" value="RHOD"/>
    <property type="match status" value="2"/>
</dbReference>
<organism evidence="4">
    <name type="scientific">Taylorella asinigenitalis 14/45</name>
    <dbReference type="NCBI Taxonomy" id="1091495"/>
    <lineage>
        <taxon>Bacteria</taxon>
        <taxon>Pseudomonadati</taxon>
        <taxon>Pseudomonadota</taxon>
        <taxon>Betaproteobacteria</taxon>
        <taxon>Burkholderiales</taxon>
        <taxon>Alcaligenaceae</taxon>
        <taxon>Taylorella</taxon>
    </lineage>
</organism>
<feature type="domain" description="Rhodanese" evidence="3">
    <location>
        <begin position="163"/>
        <end position="274"/>
    </location>
</feature>
<reference evidence="4" key="1">
    <citation type="journal article" date="2012" name="Vet. Microbiol.">
        <title>Comparative genomic analyses of the Taylorellae.</title>
        <authorList>
            <person name="Hauser H."/>
            <person name="Richter D.C."/>
            <person name="van Tonder A."/>
            <person name="Clark L."/>
            <person name="Preston A."/>
        </authorList>
    </citation>
    <scope>NUCLEOTIDE SEQUENCE</scope>
    <source>
        <strain evidence="4">14/45</strain>
    </source>
</reference>
<dbReference type="GO" id="GO:0004792">
    <property type="term" value="F:thiosulfate-cyanide sulfurtransferase activity"/>
    <property type="evidence" value="ECO:0007669"/>
    <property type="project" value="UniProtKB-EC"/>
</dbReference>
<dbReference type="EC" id="2.8.1.1" evidence="4"/>
<dbReference type="AlphaFoldDB" id="I7JLN6"/>
<dbReference type="CDD" id="cd01448">
    <property type="entry name" value="TST_Repeat_1"/>
    <property type="match status" value="1"/>
</dbReference>
<protein>
    <submittedName>
        <fullName evidence="4">Putative thiosulfate sulfurtransferase</fullName>
        <ecNumber evidence="4">2.8.1.1</ecNumber>
    </submittedName>
</protein>
<keyword evidence="2" id="KW-0677">Repeat</keyword>
<proteinExistence type="predicted"/>
<evidence type="ECO:0000256" key="1">
    <source>
        <dbReference type="ARBA" id="ARBA00022679"/>
    </source>
</evidence>